<dbReference type="InterPro" id="IPR036397">
    <property type="entry name" value="RNaseH_sf"/>
</dbReference>
<name>D2W463_NAEGR</name>
<evidence type="ECO:0000256" key="2">
    <source>
        <dbReference type="ARBA" id="ARBA00005300"/>
    </source>
</evidence>
<keyword evidence="6" id="KW-0255">Endonuclease</keyword>
<dbReference type="Pfam" id="PF00075">
    <property type="entry name" value="RNase_H"/>
    <property type="match status" value="1"/>
</dbReference>
<dbReference type="PANTHER" id="PTHR10642">
    <property type="entry name" value="RIBONUCLEASE H1"/>
    <property type="match status" value="1"/>
</dbReference>
<keyword evidence="7" id="KW-0378">Hydrolase</keyword>
<keyword evidence="10" id="KW-1185">Reference proteome</keyword>
<dbReference type="AlphaFoldDB" id="D2W463"/>
<dbReference type="PANTHER" id="PTHR10642:SF26">
    <property type="entry name" value="RIBONUCLEASE H1"/>
    <property type="match status" value="1"/>
</dbReference>
<proteinExistence type="inferred from homology"/>
<evidence type="ECO:0000256" key="4">
    <source>
        <dbReference type="ARBA" id="ARBA00022722"/>
    </source>
</evidence>
<dbReference type="OrthoDB" id="7757741at2759"/>
<dbReference type="SUPFAM" id="SSF53098">
    <property type="entry name" value="Ribonuclease H-like"/>
    <property type="match status" value="1"/>
</dbReference>
<dbReference type="EMBL" id="GG738939">
    <property type="protein sequence ID" value="EFC36136.1"/>
    <property type="molecule type" value="Genomic_DNA"/>
</dbReference>
<comment type="similarity">
    <text evidence="2">Belongs to the RNase H family.</text>
</comment>
<evidence type="ECO:0000259" key="8">
    <source>
        <dbReference type="PROSITE" id="PS50879"/>
    </source>
</evidence>
<dbReference type="InParanoid" id="D2W463"/>
<evidence type="ECO:0000313" key="10">
    <source>
        <dbReference type="Proteomes" id="UP000006671"/>
    </source>
</evidence>
<dbReference type="GeneID" id="8860475"/>
<dbReference type="EC" id="3.1.26.4" evidence="3"/>
<dbReference type="CDD" id="cd09276">
    <property type="entry name" value="Rnase_HI_RT_non_LTR"/>
    <property type="match status" value="1"/>
</dbReference>
<dbReference type="KEGG" id="ngr:NAEGRDRAFT_82295"/>
<sequence>MQLRNQRNTLVRKAFNWGIDNISNYNSIFHQMNQSLKHFDLTFNQNSIEPLRPSILQGQNFEIYTDGSKMDENSTGFGIYFHKGVIEGNEQLSFNIDGRYSHNVAELTAILMASKLLPNNSKATIFTDSKISIDILNPRYDGKFSIFKDEFYRTIFDKNLKIKLEKVKGHVDPNNIIVDELAKKGSKQYNISIDIRKLLPNAMYLENNGTIIFDLQNYLKGIQRDRRATIARDKSNLIITKGWSSANIKYLNSHLEPYTKFCIWRNMTNNHIRQYKPVSCSHCGRIVELEHYIYYCPEMSEKRNYFLNKFYEITKYRAILHDRNEFRFSNRWKGFLINHRGLLDENNQDEIRRKYPSIIRNWVEIQSLLSLLVGKAHKRYYRDFLKTRKKNKKKTKE</sequence>
<evidence type="ECO:0000313" key="9">
    <source>
        <dbReference type="EMBL" id="EFC36136.1"/>
    </source>
</evidence>
<dbReference type="GO" id="GO:0004523">
    <property type="term" value="F:RNA-DNA hybrid ribonuclease activity"/>
    <property type="evidence" value="ECO:0007669"/>
    <property type="project" value="UniProtKB-EC"/>
</dbReference>
<feature type="domain" description="RNase H type-1" evidence="8">
    <location>
        <begin position="57"/>
        <end position="187"/>
    </location>
</feature>
<comment type="catalytic activity">
    <reaction evidence="1">
        <text>Endonucleolytic cleavage to 5'-phosphomonoester.</text>
        <dbReference type="EC" id="3.1.26.4"/>
    </reaction>
</comment>
<dbReference type="Proteomes" id="UP000006671">
    <property type="component" value="Unassembled WGS sequence"/>
</dbReference>
<gene>
    <name evidence="9" type="ORF">NAEGRDRAFT_82295</name>
</gene>
<dbReference type="InterPro" id="IPR002156">
    <property type="entry name" value="RNaseH_domain"/>
</dbReference>
<reference evidence="9 10" key="1">
    <citation type="journal article" date="2010" name="Cell">
        <title>The genome of Naegleria gruberi illuminates early eukaryotic versatility.</title>
        <authorList>
            <person name="Fritz-Laylin L.K."/>
            <person name="Prochnik S.E."/>
            <person name="Ginger M.L."/>
            <person name="Dacks J.B."/>
            <person name="Carpenter M.L."/>
            <person name="Field M.C."/>
            <person name="Kuo A."/>
            <person name="Paredez A."/>
            <person name="Chapman J."/>
            <person name="Pham J."/>
            <person name="Shu S."/>
            <person name="Neupane R."/>
            <person name="Cipriano M."/>
            <person name="Mancuso J."/>
            <person name="Tu H."/>
            <person name="Salamov A."/>
            <person name="Lindquist E."/>
            <person name="Shapiro H."/>
            <person name="Lucas S."/>
            <person name="Grigoriev I.V."/>
            <person name="Cande W.Z."/>
            <person name="Fulton C."/>
            <person name="Rokhsar D.S."/>
            <person name="Dawson S.C."/>
        </authorList>
    </citation>
    <scope>NUCLEOTIDE SEQUENCE [LARGE SCALE GENOMIC DNA]</scope>
    <source>
        <strain evidence="9 10">NEG-M</strain>
    </source>
</reference>
<dbReference type="GO" id="GO:0043137">
    <property type="term" value="P:DNA replication, removal of RNA primer"/>
    <property type="evidence" value="ECO:0007669"/>
    <property type="project" value="TreeGrafter"/>
</dbReference>
<dbReference type="InterPro" id="IPR050092">
    <property type="entry name" value="RNase_H"/>
</dbReference>
<protein>
    <recommendedName>
        <fullName evidence="3">ribonuclease H</fullName>
        <ecNumber evidence="3">3.1.26.4</ecNumber>
    </recommendedName>
</protein>
<dbReference type="GO" id="GO:0046872">
    <property type="term" value="F:metal ion binding"/>
    <property type="evidence" value="ECO:0007669"/>
    <property type="project" value="UniProtKB-KW"/>
</dbReference>
<evidence type="ECO:0000256" key="1">
    <source>
        <dbReference type="ARBA" id="ARBA00000077"/>
    </source>
</evidence>
<evidence type="ECO:0000256" key="6">
    <source>
        <dbReference type="ARBA" id="ARBA00022759"/>
    </source>
</evidence>
<keyword evidence="4" id="KW-0540">Nuclease</keyword>
<dbReference type="OMA" id="PNAMYLE"/>
<dbReference type="RefSeq" id="XP_002668880.1">
    <property type="nucleotide sequence ID" value="XM_002668834.1"/>
</dbReference>
<keyword evidence="5" id="KW-0479">Metal-binding</keyword>
<dbReference type="PROSITE" id="PS50879">
    <property type="entry name" value="RNASE_H_1"/>
    <property type="match status" value="1"/>
</dbReference>
<evidence type="ECO:0000256" key="7">
    <source>
        <dbReference type="ARBA" id="ARBA00022801"/>
    </source>
</evidence>
<evidence type="ECO:0000256" key="3">
    <source>
        <dbReference type="ARBA" id="ARBA00012180"/>
    </source>
</evidence>
<accession>D2W463</accession>
<organism evidence="10">
    <name type="scientific">Naegleria gruberi</name>
    <name type="common">Amoeba</name>
    <dbReference type="NCBI Taxonomy" id="5762"/>
    <lineage>
        <taxon>Eukaryota</taxon>
        <taxon>Discoba</taxon>
        <taxon>Heterolobosea</taxon>
        <taxon>Tetramitia</taxon>
        <taxon>Eutetramitia</taxon>
        <taxon>Vahlkampfiidae</taxon>
        <taxon>Naegleria</taxon>
    </lineage>
</organism>
<dbReference type="VEuPathDB" id="AmoebaDB:NAEGRDRAFT_82295"/>
<dbReference type="GO" id="GO:0003676">
    <property type="term" value="F:nucleic acid binding"/>
    <property type="evidence" value="ECO:0007669"/>
    <property type="project" value="InterPro"/>
</dbReference>
<dbReference type="Gene3D" id="3.30.420.10">
    <property type="entry name" value="Ribonuclease H-like superfamily/Ribonuclease H"/>
    <property type="match status" value="1"/>
</dbReference>
<dbReference type="InterPro" id="IPR012337">
    <property type="entry name" value="RNaseH-like_sf"/>
</dbReference>
<evidence type="ECO:0000256" key="5">
    <source>
        <dbReference type="ARBA" id="ARBA00022723"/>
    </source>
</evidence>